<dbReference type="InterPro" id="IPR011990">
    <property type="entry name" value="TPR-like_helical_dom_sf"/>
</dbReference>
<dbReference type="Pfam" id="PF16266">
    <property type="entry name" value="DUF4919"/>
    <property type="match status" value="1"/>
</dbReference>
<feature type="chain" id="PRO_5044563951" description="DUF4919 domain-containing protein" evidence="1">
    <location>
        <begin position="20"/>
        <end position="212"/>
    </location>
</feature>
<evidence type="ECO:0000313" key="4">
    <source>
        <dbReference type="Proteomes" id="UP000186246"/>
    </source>
</evidence>
<dbReference type="STRING" id="551459.SAMN05421796_1206"/>
<dbReference type="Proteomes" id="UP000238314">
    <property type="component" value="Unassembled WGS sequence"/>
</dbReference>
<dbReference type="OrthoDB" id="686440at2"/>
<dbReference type="EMBL" id="MUGO01000028">
    <property type="protein sequence ID" value="PQA90030.1"/>
    <property type="molecule type" value="Genomic_DNA"/>
</dbReference>
<proteinExistence type="predicted"/>
<reference evidence="4" key="2">
    <citation type="submission" date="2017-01" db="EMBL/GenBank/DDBJ databases">
        <authorList>
            <person name="Varghese N."/>
            <person name="Submissions S."/>
        </authorList>
    </citation>
    <scope>NUCLEOTIDE SEQUENCE [LARGE SCALE GENOMIC DNA]</scope>
    <source>
        <strain evidence="4">DSM 21068</strain>
    </source>
</reference>
<accession>A0A1N7PJH4</accession>
<dbReference type="Gene3D" id="1.25.40.10">
    <property type="entry name" value="Tetratricopeptide repeat domain"/>
    <property type="match status" value="1"/>
</dbReference>
<keyword evidence="1" id="KW-0732">Signal</keyword>
<evidence type="ECO:0000313" key="5">
    <source>
        <dbReference type="Proteomes" id="UP000238314"/>
    </source>
</evidence>
<evidence type="ECO:0000313" key="2">
    <source>
        <dbReference type="EMBL" id="PQA90030.1"/>
    </source>
</evidence>
<evidence type="ECO:0008006" key="6">
    <source>
        <dbReference type="Google" id="ProtNLM"/>
    </source>
</evidence>
<dbReference type="AlphaFoldDB" id="A0A1N7PJH4"/>
<evidence type="ECO:0000313" key="3">
    <source>
        <dbReference type="EMBL" id="SIT10741.1"/>
    </source>
</evidence>
<protein>
    <recommendedName>
        <fullName evidence="6">DUF4919 domain-containing protein</fullName>
    </recommendedName>
</protein>
<keyword evidence="5" id="KW-1185">Reference proteome</keyword>
<dbReference type="InterPro" id="IPR032578">
    <property type="entry name" value="DUF4919"/>
</dbReference>
<dbReference type="Proteomes" id="UP000186246">
    <property type="component" value="Unassembled WGS sequence"/>
</dbReference>
<name>A0A1N7PJH4_9FLAO</name>
<sequence length="212" mass="24665">MKKIHLTLILVTFSLFAFSQNINFDSIKINVQSENSNLYYEKLMYKFKFDPTSMSDEEVKNLYYGKKFSKYKTAFFDTDYFDFTKNFSQGNLKKAIISGEKYLEKDPTNSEVLTYLEIAYRKKDKESKNHILYSLQSKTLLNCIMKNGDGKTKETAFKVNSVGEEYLIAGKLGKNIRTFKRTSIMQNDGTIDGFSKGNEAIYFKVYESIENF</sequence>
<feature type="signal peptide" evidence="1">
    <location>
        <begin position="1"/>
        <end position="19"/>
    </location>
</feature>
<dbReference type="EMBL" id="FTOJ01000020">
    <property type="protein sequence ID" value="SIT10741.1"/>
    <property type="molecule type" value="Genomic_DNA"/>
</dbReference>
<evidence type="ECO:0000256" key="1">
    <source>
        <dbReference type="SAM" id="SignalP"/>
    </source>
</evidence>
<reference evidence="2 5" key="1">
    <citation type="submission" date="2016-11" db="EMBL/GenBank/DDBJ databases">
        <title>Whole genomes of Flavobacteriaceae.</title>
        <authorList>
            <person name="Stine C."/>
            <person name="Li C."/>
            <person name="Tadesse D."/>
        </authorList>
    </citation>
    <scope>NUCLEOTIDE SEQUENCE [LARGE SCALE GENOMIC DNA]</scope>
    <source>
        <strain evidence="2 5">DSM 21068</strain>
    </source>
</reference>
<gene>
    <name evidence="2" type="ORF">B0A70_15280</name>
    <name evidence="3" type="ORF">SAMN05421796_1206</name>
</gene>
<organism evidence="3 4">
    <name type="scientific">Chryseobacterium piscicola</name>
    <dbReference type="NCBI Taxonomy" id="551459"/>
    <lineage>
        <taxon>Bacteria</taxon>
        <taxon>Pseudomonadati</taxon>
        <taxon>Bacteroidota</taxon>
        <taxon>Flavobacteriia</taxon>
        <taxon>Flavobacteriales</taxon>
        <taxon>Weeksellaceae</taxon>
        <taxon>Chryseobacterium group</taxon>
        <taxon>Chryseobacterium</taxon>
    </lineage>
</organism>
<reference evidence="3" key="3">
    <citation type="submission" date="2017-01" db="EMBL/GenBank/DDBJ databases">
        <authorList>
            <person name="Mah S.A."/>
            <person name="Swanson W.J."/>
            <person name="Moy G.W."/>
            <person name="Vacquier V.D."/>
        </authorList>
    </citation>
    <scope>NUCLEOTIDE SEQUENCE [LARGE SCALE GENOMIC DNA]</scope>
    <source>
        <strain evidence="3">DSM 21068</strain>
    </source>
</reference>
<dbReference type="RefSeq" id="WP_076452921.1">
    <property type="nucleotide sequence ID" value="NZ_FTOJ01000020.1"/>
</dbReference>